<accession>A0ACB8QFW2</accession>
<feature type="non-terminal residue" evidence="1">
    <location>
        <position position="172"/>
    </location>
</feature>
<reference evidence="1" key="1">
    <citation type="submission" date="2021-02" db="EMBL/GenBank/DDBJ databases">
        <authorList>
            <consortium name="DOE Joint Genome Institute"/>
            <person name="Ahrendt S."/>
            <person name="Looney B.P."/>
            <person name="Miyauchi S."/>
            <person name="Morin E."/>
            <person name="Drula E."/>
            <person name="Courty P.E."/>
            <person name="Chicoki N."/>
            <person name="Fauchery L."/>
            <person name="Kohler A."/>
            <person name="Kuo A."/>
            <person name="Labutti K."/>
            <person name="Pangilinan J."/>
            <person name="Lipzen A."/>
            <person name="Riley R."/>
            <person name="Andreopoulos W."/>
            <person name="He G."/>
            <person name="Johnson J."/>
            <person name="Barry K.W."/>
            <person name="Grigoriev I.V."/>
            <person name="Nagy L."/>
            <person name="Hibbett D."/>
            <person name="Henrissat B."/>
            <person name="Matheny P.B."/>
            <person name="Labbe J."/>
            <person name="Martin F."/>
        </authorList>
    </citation>
    <scope>NUCLEOTIDE SEQUENCE</scope>
    <source>
        <strain evidence="1">EC-137</strain>
    </source>
</reference>
<sequence>MYISSHSADVILSDIRPVKLELDALGSLNTILDEILAKVILSAHSLSTDKLKSGLLRVLPTPLGKEALLEAELELRAYWERTKASSPVSANGHSDNRFNVQWAVELVRLKCEAYSTLNDSDEDSQAERRLNDRLGSPELGCSPTLVAPAALYMTAILEHILSNIGRVATRDS</sequence>
<keyword evidence="2" id="KW-1185">Reference proteome</keyword>
<dbReference type="EMBL" id="MU273617">
    <property type="protein sequence ID" value="KAI0030527.1"/>
    <property type="molecule type" value="Genomic_DNA"/>
</dbReference>
<dbReference type="Proteomes" id="UP000814128">
    <property type="component" value="Unassembled WGS sequence"/>
</dbReference>
<comment type="caution">
    <text evidence="1">The sequence shown here is derived from an EMBL/GenBank/DDBJ whole genome shotgun (WGS) entry which is preliminary data.</text>
</comment>
<evidence type="ECO:0000313" key="1">
    <source>
        <dbReference type="EMBL" id="KAI0030527.1"/>
    </source>
</evidence>
<gene>
    <name evidence="1" type="ORF">K488DRAFT_16885</name>
</gene>
<proteinExistence type="predicted"/>
<name>A0ACB8QFW2_9AGAM</name>
<protein>
    <submittedName>
        <fullName evidence="1">Uncharacterized protein</fullName>
    </submittedName>
</protein>
<evidence type="ECO:0000313" key="2">
    <source>
        <dbReference type="Proteomes" id="UP000814128"/>
    </source>
</evidence>
<reference evidence="1" key="2">
    <citation type="journal article" date="2022" name="New Phytol.">
        <title>Evolutionary transition to the ectomycorrhizal habit in the genomes of a hyperdiverse lineage of mushroom-forming fungi.</title>
        <authorList>
            <person name="Looney B."/>
            <person name="Miyauchi S."/>
            <person name="Morin E."/>
            <person name="Drula E."/>
            <person name="Courty P.E."/>
            <person name="Kohler A."/>
            <person name="Kuo A."/>
            <person name="LaButti K."/>
            <person name="Pangilinan J."/>
            <person name="Lipzen A."/>
            <person name="Riley R."/>
            <person name="Andreopoulos W."/>
            <person name="He G."/>
            <person name="Johnson J."/>
            <person name="Nolan M."/>
            <person name="Tritt A."/>
            <person name="Barry K.W."/>
            <person name="Grigoriev I.V."/>
            <person name="Nagy L.G."/>
            <person name="Hibbett D."/>
            <person name="Henrissat B."/>
            <person name="Matheny P.B."/>
            <person name="Labbe J."/>
            <person name="Martin F.M."/>
        </authorList>
    </citation>
    <scope>NUCLEOTIDE SEQUENCE</scope>
    <source>
        <strain evidence="1">EC-137</strain>
    </source>
</reference>
<organism evidence="1 2">
    <name type="scientific">Vararia minispora EC-137</name>
    <dbReference type="NCBI Taxonomy" id="1314806"/>
    <lineage>
        <taxon>Eukaryota</taxon>
        <taxon>Fungi</taxon>
        <taxon>Dikarya</taxon>
        <taxon>Basidiomycota</taxon>
        <taxon>Agaricomycotina</taxon>
        <taxon>Agaricomycetes</taxon>
        <taxon>Russulales</taxon>
        <taxon>Lachnocladiaceae</taxon>
        <taxon>Vararia</taxon>
    </lineage>
</organism>